<dbReference type="InterPro" id="IPR036736">
    <property type="entry name" value="ACP-like_sf"/>
</dbReference>
<accession>A0A1F5FUB6</accession>
<evidence type="ECO:0000259" key="1">
    <source>
        <dbReference type="PROSITE" id="PS50075"/>
    </source>
</evidence>
<reference evidence="2 3" key="1">
    <citation type="journal article" date="2016" name="Nat. Commun.">
        <title>Thousands of microbial genomes shed light on interconnected biogeochemical processes in an aquifer system.</title>
        <authorList>
            <person name="Anantharaman K."/>
            <person name="Brown C.T."/>
            <person name="Hug L.A."/>
            <person name="Sharon I."/>
            <person name="Castelle C.J."/>
            <person name="Probst A.J."/>
            <person name="Thomas B.C."/>
            <person name="Singh A."/>
            <person name="Wilkins M.J."/>
            <person name="Karaoz U."/>
            <person name="Brodie E.L."/>
            <person name="Williams K.H."/>
            <person name="Hubbard S.S."/>
            <person name="Banfield J.F."/>
        </authorList>
    </citation>
    <scope>NUCLEOTIDE SEQUENCE [LARGE SCALE GENOMIC DNA]</scope>
</reference>
<dbReference type="InterPro" id="IPR009081">
    <property type="entry name" value="PP-bd_ACP"/>
</dbReference>
<dbReference type="PROSITE" id="PS50075">
    <property type="entry name" value="CARRIER"/>
    <property type="match status" value="1"/>
</dbReference>
<gene>
    <name evidence="2" type="ORF">A2165_04205</name>
</gene>
<feature type="domain" description="Carrier" evidence="1">
    <location>
        <begin position="2"/>
        <end position="77"/>
    </location>
</feature>
<organism evidence="2 3">
    <name type="scientific">Candidatus Curtissbacteria bacterium RBG_13_40_7</name>
    <dbReference type="NCBI Taxonomy" id="1797706"/>
    <lineage>
        <taxon>Bacteria</taxon>
        <taxon>Candidatus Curtissiibacteriota</taxon>
    </lineage>
</organism>
<name>A0A1F5FUB6_9BACT</name>
<proteinExistence type="predicted"/>
<dbReference type="Pfam" id="PF00550">
    <property type="entry name" value="PP-binding"/>
    <property type="match status" value="1"/>
</dbReference>
<dbReference type="EMBL" id="MFAU01000056">
    <property type="protein sequence ID" value="OGD83203.1"/>
    <property type="molecule type" value="Genomic_DNA"/>
</dbReference>
<evidence type="ECO:0000313" key="3">
    <source>
        <dbReference type="Proteomes" id="UP000179252"/>
    </source>
</evidence>
<dbReference type="Gene3D" id="1.10.1200.10">
    <property type="entry name" value="ACP-like"/>
    <property type="match status" value="1"/>
</dbReference>
<comment type="caution">
    <text evidence="2">The sequence shown here is derived from an EMBL/GenBank/DDBJ whole genome shotgun (WGS) entry which is preliminary data.</text>
</comment>
<sequence length="81" mass="9447">MADYFEEIKNIISNQFGIPQENIEEDSLLDEDLSITDLDLEDFLNQLQKKYDLQIPPEKISSFKKVSDIITYLYDNVQGTI</sequence>
<dbReference type="Proteomes" id="UP000179252">
    <property type="component" value="Unassembled WGS sequence"/>
</dbReference>
<evidence type="ECO:0000313" key="2">
    <source>
        <dbReference type="EMBL" id="OGD83203.1"/>
    </source>
</evidence>
<dbReference type="SUPFAM" id="SSF47336">
    <property type="entry name" value="ACP-like"/>
    <property type="match status" value="1"/>
</dbReference>
<protein>
    <recommendedName>
        <fullName evidence="1">Carrier domain-containing protein</fullName>
    </recommendedName>
</protein>
<dbReference type="AlphaFoldDB" id="A0A1F5FUB6"/>